<name>A0A139REY9_STROR</name>
<accession>A0A139REY9</accession>
<comment type="caution">
    <text evidence="1">The sequence shown here is derived from an EMBL/GenBank/DDBJ whole genome shotgun (WGS) entry which is preliminary data.</text>
</comment>
<evidence type="ECO:0000313" key="1">
    <source>
        <dbReference type="EMBL" id="KXU13281.1"/>
    </source>
</evidence>
<dbReference type="EMBL" id="LQZE01000375">
    <property type="protein sequence ID" value="KXU13281.1"/>
    <property type="molecule type" value="Genomic_DNA"/>
</dbReference>
<reference evidence="1 2" key="1">
    <citation type="submission" date="2016-01" db="EMBL/GenBank/DDBJ databases">
        <title>Highly variable Streptococcus oralis are common among viridans streptococci isolated from primates.</title>
        <authorList>
            <person name="Denapaite D."/>
            <person name="Rieger M."/>
            <person name="Koendgen S."/>
            <person name="Brueckner R."/>
            <person name="Ochigava I."/>
            <person name="Kappeler P."/>
            <person name="Maetz-Rensing K."/>
            <person name="Leendertz F."/>
            <person name="Hakenbeck R."/>
        </authorList>
    </citation>
    <scope>NUCLEOTIDE SEQUENCE [LARGE SCALE GENOMIC DNA]</scope>
    <source>
        <strain evidence="1 2">DD17</strain>
    </source>
</reference>
<organism evidence="1 2">
    <name type="scientific">Streptococcus oralis</name>
    <dbReference type="NCBI Taxonomy" id="1303"/>
    <lineage>
        <taxon>Bacteria</taxon>
        <taxon>Bacillati</taxon>
        <taxon>Bacillota</taxon>
        <taxon>Bacilli</taxon>
        <taxon>Lactobacillales</taxon>
        <taxon>Streptococcaceae</taxon>
        <taxon>Streptococcus</taxon>
    </lineage>
</organism>
<dbReference type="PATRIC" id="fig|1303.87.peg.2120"/>
<gene>
    <name evidence="1" type="ORF">SORDD17_01774</name>
</gene>
<evidence type="ECO:0000313" key="2">
    <source>
        <dbReference type="Proteomes" id="UP000072989"/>
    </source>
</evidence>
<dbReference type="AlphaFoldDB" id="A0A139REY9"/>
<protein>
    <submittedName>
        <fullName evidence="1">Uncharacterized protein</fullName>
    </submittedName>
</protein>
<proteinExistence type="predicted"/>
<dbReference type="Proteomes" id="UP000072989">
    <property type="component" value="Unassembled WGS sequence"/>
</dbReference>
<sequence length="50" mass="6450">MEKEVRDFYQDGQRLIYDDDSDWEIAEEWERQYFYRRQELSPDMNKIKKR</sequence>